<dbReference type="Gene3D" id="1.25.10.10">
    <property type="entry name" value="Leucine-rich Repeat Variant"/>
    <property type="match status" value="2"/>
</dbReference>
<keyword evidence="4" id="KW-1185">Reference proteome</keyword>
<feature type="region of interest" description="Disordered" evidence="1">
    <location>
        <begin position="240"/>
        <end position="368"/>
    </location>
</feature>
<feature type="domain" description="TOG" evidence="2">
    <location>
        <begin position="498"/>
        <end position="712"/>
    </location>
</feature>
<dbReference type="PANTHER" id="PTHR21567">
    <property type="entry name" value="CLASP"/>
    <property type="match status" value="1"/>
</dbReference>
<feature type="domain" description="TOG" evidence="2">
    <location>
        <begin position="21"/>
        <end position="254"/>
    </location>
</feature>
<evidence type="ECO:0000256" key="1">
    <source>
        <dbReference type="SAM" id="MobiDB-lite"/>
    </source>
</evidence>
<feature type="compositionally biased region" description="Low complexity" evidence="1">
    <location>
        <begin position="250"/>
        <end position="266"/>
    </location>
</feature>
<accession>A0AA36MY95</accession>
<gene>
    <name evidence="3" type="ORF">EVOR1521_LOCUS16287</name>
</gene>
<proteinExistence type="predicted"/>
<comment type="caution">
    <text evidence="3">The sequence shown here is derived from an EMBL/GenBank/DDBJ whole genome shotgun (WGS) entry which is preliminary data.</text>
</comment>
<dbReference type="Proteomes" id="UP001178507">
    <property type="component" value="Unassembled WGS sequence"/>
</dbReference>
<dbReference type="GO" id="GO:0000226">
    <property type="term" value="P:microtubule cytoskeleton organization"/>
    <property type="evidence" value="ECO:0007669"/>
    <property type="project" value="TreeGrafter"/>
</dbReference>
<evidence type="ECO:0000313" key="4">
    <source>
        <dbReference type="Proteomes" id="UP001178507"/>
    </source>
</evidence>
<feature type="compositionally biased region" description="Basic and acidic residues" evidence="1">
    <location>
        <begin position="267"/>
        <end position="287"/>
    </location>
</feature>
<dbReference type="InterPro" id="IPR034085">
    <property type="entry name" value="TOG"/>
</dbReference>
<dbReference type="EMBL" id="CAUJNA010002201">
    <property type="protein sequence ID" value="CAJ1391014.1"/>
    <property type="molecule type" value="Genomic_DNA"/>
</dbReference>
<protein>
    <recommendedName>
        <fullName evidence="2">TOG domain-containing protein</fullName>
    </recommendedName>
</protein>
<dbReference type="AlphaFoldDB" id="A0AA36MY95"/>
<evidence type="ECO:0000313" key="3">
    <source>
        <dbReference type="EMBL" id="CAJ1391014.1"/>
    </source>
</evidence>
<dbReference type="SUPFAM" id="SSF48371">
    <property type="entry name" value="ARM repeat"/>
    <property type="match status" value="1"/>
</dbReference>
<dbReference type="GO" id="GO:0005819">
    <property type="term" value="C:spindle"/>
    <property type="evidence" value="ECO:0007669"/>
    <property type="project" value="UniProtKB-ARBA"/>
</dbReference>
<dbReference type="GO" id="GO:0000278">
    <property type="term" value="P:mitotic cell cycle"/>
    <property type="evidence" value="ECO:0007669"/>
    <property type="project" value="UniProtKB-ARBA"/>
</dbReference>
<dbReference type="InterPro" id="IPR024395">
    <property type="entry name" value="CLASP_N_dom"/>
</dbReference>
<organism evidence="3 4">
    <name type="scientific">Effrenium voratum</name>
    <dbReference type="NCBI Taxonomy" id="2562239"/>
    <lineage>
        <taxon>Eukaryota</taxon>
        <taxon>Sar</taxon>
        <taxon>Alveolata</taxon>
        <taxon>Dinophyceae</taxon>
        <taxon>Suessiales</taxon>
        <taxon>Symbiodiniaceae</taxon>
        <taxon>Effrenium</taxon>
    </lineage>
</organism>
<dbReference type="PANTHER" id="PTHR21567:SF9">
    <property type="entry name" value="CLIP-ASSOCIATING PROTEIN"/>
    <property type="match status" value="1"/>
</dbReference>
<evidence type="ECO:0000259" key="2">
    <source>
        <dbReference type="SMART" id="SM01349"/>
    </source>
</evidence>
<sequence>MPREPPPELQPGEDVEPIQCSGRELAKELEAVRTQLAEPKDWTVRLKALRRLQGLLLGQPKGASAAKELHHAPLHHALLSQAQDLRSALVREACIAVQLMASLLGEACESLAVPALGVLLRSTSVTILIIAESCYLCACSIVRECRTARVLQALLEQLKAKSGQQRSRGFGVLQLALASFALPILERQADALQGAIREGMEDARDDVRALARRCFWAFAQKFEERGRRFLARLSAQKQRQLRADQPELETGSTTCPSPCPSTGTGSERSRERERALSQPRQAHERPAPRLRSASAKSLKSAPAPAASATPASPASPASASAGLAPAAASAAARRLKQEPAPTPAQVRSPSPVRERMSPLPEAEDPPEADDFSDFWACLRATKPAPAFALKRSLASRPEHLQETLSLLGSVLAGDRVSEDGSELVPEEALRVQALSLLEALASSPLRPQMVGSMGVLLRDLLRGSGWSSSTPLARGRVRTTLKVLQGMDGAAFRAAAGDLHPAQFQVLSAMLPEMQPKAKASGAMQDLAAQALCDWEKQGSRVLFVVLNALTPEALEETRTAAMACLQDLLQHPGCADFAEVLASKLFDCLRSDRKVLRLLERLLANIEPLRSLEILLPVVAEMEPAAILLSQCLQRLTPRQAMQHLDLILPSVANACASENAETRKAAIFCLVDLYLSVGEEAMECFHRELSPSQLTLVTMYAQRRQCGSCASQESCREDLRIATC</sequence>
<dbReference type="InterPro" id="IPR016024">
    <property type="entry name" value="ARM-type_fold"/>
</dbReference>
<dbReference type="GO" id="GO:0005881">
    <property type="term" value="C:cytoplasmic microtubule"/>
    <property type="evidence" value="ECO:0007669"/>
    <property type="project" value="TreeGrafter"/>
</dbReference>
<reference evidence="3" key="1">
    <citation type="submission" date="2023-08" db="EMBL/GenBank/DDBJ databases">
        <authorList>
            <person name="Chen Y."/>
            <person name="Shah S."/>
            <person name="Dougan E. K."/>
            <person name="Thang M."/>
            <person name="Chan C."/>
        </authorList>
    </citation>
    <scope>NUCLEOTIDE SEQUENCE</scope>
</reference>
<dbReference type="Pfam" id="PF12348">
    <property type="entry name" value="CLASP_N"/>
    <property type="match status" value="1"/>
</dbReference>
<feature type="compositionally biased region" description="Low complexity" evidence="1">
    <location>
        <begin position="292"/>
        <end position="332"/>
    </location>
</feature>
<dbReference type="GO" id="GO:0008017">
    <property type="term" value="F:microtubule binding"/>
    <property type="evidence" value="ECO:0007669"/>
    <property type="project" value="TreeGrafter"/>
</dbReference>
<dbReference type="InterPro" id="IPR011989">
    <property type="entry name" value="ARM-like"/>
</dbReference>
<name>A0AA36MY95_9DINO</name>
<dbReference type="SMART" id="SM01349">
    <property type="entry name" value="TOG"/>
    <property type="match status" value="2"/>
</dbReference>